<dbReference type="Pfam" id="PF01138">
    <property type="entry name" value="RNase_PH"/>
    <property type="match status" value="1"/>
</dbReference>
<keyword evidence="5" id="KW-0539">Nucleus</keyword>
<accession>A0A2J6SMM7</accession>
<dbReference type="FunCoup" id="A0A2J6SMM7">
    <property type="interactions" value="259"/>
</dbReference>
<dbReference type="GO" id="GO:0016075">
    <property type="term" value="P:rRNA catabolic process"/>
    <property type="evidence" value="ECO:0007669"/>
    <property type="project" value="TreeGrafter"/>
</dbReference>
<evidence type="ECO:0000256" key="3">
    <source>
        <dbReference type="ARBA" id="ARBA00022552"/>
    </source>
</evidence>
<dbReference type="GO" id="GO:0000176">
    <property type="term" value="C:nuclear exosome (RNase complex)"/>
    <property type="evidence" value="ECO:0007669"/>
    <property type="project" value="TreeGrafter"/>
</dbReference>
<dbReference type="Proteomes" id="UP000235371">
    <property type="component" value="Unassembled WGS sequence"/>
</dbReference>
<dbReference type="CDD" id="cd11372">
    <property type="entry name" value="RNase_PH_RRP46"/>
    <property type="match status" value="1"/>
</dbReference>
<evidence type="ECO:0000313" key="7">
    <source>
        <dbReference type="EMBL" id="PMD52024.1"/>
    </source>
</evidence>
<dbReference type="GeneID" id="36589915"/>
<dbReference type="RefSeq" id="XP_024728928.1">
    <property type="nucleotide sequence ID" value="XM_024881838.1"/>
</dbReference>
<comment type="similarity">
    <text evidence="2">Belongs to the RNase PH family.</text>
</comment>
<name>A0A2J6SMM7_9HELO</name>
<gene>
    <name evidence="7" type="ORF">K444DRAFT_621154</name>
</gene>
<dbReference type="GO" id="GO:0071051">
    <property type="term" value="P:poly(A)-dependent snoRNA 3'-end processing"/>
    <property type="evidence" value="ECO:0007669"/>
    <property type="project" value="TreeGrafter"/>
</dbReference>
<dbReference type="InParanoid" id="A0A2J6SMM7"/>
<dbReference type="GO" id="GO:0000177">
    <property type="term" value="C:cytoplasmic exosome (RNase complex)"/>
    <property type="evidence" value="ECO:0007669"/>
    <property type="project" value="TreeGrafter"/>
</dbReference>
<organism evidence="7 8">
    <name type="scientific">Hyaloscypha bicolor E</name>
    <dbReference type="NCBI Taxonomy" id="1095630"/>
    <lineage>
        <taxon>Eukaryota</taxon>
        <taxon>Fungi</taxon>
        <taxon>Dikarya</taxon>
        <taxon>Ascomycota</taxon>
        <taxon>Pezizomycotina</taxon>
        <taxon>Leotiomycetes</taxon>
        <taxon>Helotiales</taxon>
        <taxon>Hyaloscyphaceae</taxon>
        <taxon>Hyaloscypha</taxon>
        <taxon>Hyaloscypha bicolor</taxon>
    </lineage>
</organism>
<evidence type="ECO:0000256" key="2">
    <source>
        <dbReference type="ARBA" id="ARBA00006678"/>
    </source>
</evidence>
<dbReference type="InterPro" id="IPR027408">
    <property type="entry name" value="PNPase/RNase_PH_dom_sf"/>
</dbReference>
<reference evidence="7 8" key="1">
    <citation type="submission" date="2016-04" db="EMBL/GenBank/DDBJ databases">
        <title>A degradative enzymes factory behind the ericoid mycorrhizal symbiosis.</title>
        <authorList>
            <consortium name="DOE Joint Genome Institute"/>
            <person name="Martino E."/>
            <person name="Morin E."/>
            <person name="Grelet G."/>
            <person name="Kuo A."/>
            <person name="Kohler A."/>
            <person name="Daghino S."/>
            <person name="Barry K."/>
            <person name="Choi C."/>
            <person name="Cichocki N."/>
            <person name="Clum A."/>
            <person name="Copeland A."/>
            <person name="Hainaut M."/>
            <person name="Haridas S."/>
            <person name="Labutti K."/>
            <person name="Lindquist E."/>
            <person name="Lipzen A."/>
            <person name="Khouja H.-R."/>
            <person name="Murat C."/>
            <person name="Ohm R."/>
            <person name="Olson A."/>
            <person name="Spatafora J."/>
            <person name="Veneault-Fourrey C."/>
            <person name="Henrissat B."/>
            <person name="Grigoriev I."/>
            <person name="Martin F."/>
            <person name="Perotto S."/>
        </authorList>
    </citation>
    <scope>NUCLEOTIDE SEQUENCE [LARGE SCALE GENOMIC DNA]</scope>
    <source>
        <strain evidence="7 8">E</strain>
    </source>
</reference>
<proteinExistence type="inferred from homology"/>
<dbReference type="Gene3D" id="3.30.230.70">
    <property type="entry name" value="GHMP Kinase, N-terminal domain"/>
    <property type="match status" value="1"/>
</dbReference>
<evidence type="ECO:0000313" key="8">
    <source>
        <dbReference type="Proteomes" id="UP000235371"/>
    </source>
</evidence>
<dbReference type="GO" id="GO:0006364">
    <property type="term" value="P:rRNA processing"/>
    <property type="evidence" value="ECO:0007669"/>
    <property type="project" value="UniProtKB-KW"/>
</dbReference>
<evidence type="ECO:0000256" key="5">
    <source>
        <dbReference type="ARBA" id="ARBA00023242"/>
    </source>
</evidence>
<evidence type="ECO:0000256" key="4">
    <source>
        <dbReference type="ARBA" id="ARBA00022835"/>
    </source>
</evidence>
<protein>
    <recommendedName>
        <fullName evidence="6">Exoribonuclease phosphorolytic domain-containing protein</fullName>
    </recommendedName>
</protein>
<dbReference type="PANTHER" id="PTHR11953">
    <property type="entry name" value="EXOSOME COMPLEX COMPONENT"/>
    <property type="match status" value="1"/>
</dbReference>
<dbReference type="GO" id="GO:0034475">
    <property type="term" value="P:U4 snRNA 3'-end processing"/>
    <property type="evidence" value="ECO:0007669"/>
    <property type="project" value="TreeGrafter"/>
</dbReference>
<sequence>MAPSAEPTAILSHLHRADGSATFSQNGYAVIGAVNGPLEVQRRDELPEEAVVDVIVRPAAGVGGTRERHLESILQSTLRQIILIQNFPRTLIQVSLQIMSTPENENAGSKLVQAASNLPILPALLQTSILALLSASMPLSLTLTSVLLALTSDGTAKRIIRNPTLIQSQSADSLHVLAFTSQGDLLVAESEGSFTIGDWDEIYEAGKAACCHETKQSDDHEMMDKKEGGTQLFVKSTLQAKVAADLHWKE</sequence>
<dbReference type="InterPro" id="IPR020568">
    <property type="entry name" value="Ribosomal_Su5_D2-typ_SF"/>
</dbReference>
<dbReference type="InterPro" id="IPR001247">
    <property type="entry name" value="ExoRNase_PH_dom1"/>
</dbReference>
<dbReference type="SUPFAM" id="SSF55666">
    <property type="entry name" value="Ribonuclease PH domain 2-like"/>
    <property type="match status" value="1"/>
</dbReference>
<dbReference type="EMBL" id="KZ613912">
    <property type="protein sequence ID" value="PMD52024.1"/>
    <property type="molecule type" value="Genomic_DNA"/>
</dbReference>
<dbReference type="InterPro" id="IPR036345">
    <property type="entry name" value="ExoRNase_PH_dom2_sf"/>
</dbReference>
<dbReference type="PANTHER" id="PTHR11953:SF1">
    <property type="entry name" value="EXOSOME COMPLEX COMPONENT RRP46"/>
    <property type="match status" value="1"/>
</dbReference>
<dbReference type="InterPro" id="IPR050080">
    <property type="entry name" value="RNase_PH"/>
</dbReference>
<keyword evidence="4" id="KW-0271">Exosome</keyword>
<dbReference type="GO" id="GO:0005730">
    <property type="term" value="C:nucleolus"/>
    <property type="evidence" value="ECO:0007669"/>
    <property type="project" value="TreeGrafter"/>
</dbReference>
<comment type="subcellular location">
    <subcellularLocation>
        <location evidence="1">Nucleus</location>
    </subcellularLocation>
</comment>
<dbReference type="OrthoDB" id="27298at2759"/>
<keyword evidence="8" id="KW-1185">Reference proteome</keyword>
<dbReference type="GO" id="GO:0003723">
    <property type="term" value="F:RNA binding"/>
    <property type="evidence" value="ECO:0007669"/>
    <property type="project" value="TreeGrafter"/>
</dbReference>
<evidence type="ECO:0000259" key="6">
    <source>
        <dbReference type="Pfam" id="PF01138"/>
    </source>
</evidence>
<feature type="domain" description="Exoribonuclease phosphorolytic" evidence="6">
    <location>
        <begin position="12"/>
        <end position="138"/>
    </location>
</feature>
<dbReference type="SUPFAM" id="SSF54211">
    <property type="entry name" value="Ribosomal protein S5 domain 2-like"/>
    <property type="match status" value="1"/>
</dbReference>
<dbReference type="STRING" id="1095630.A0A2J6SMM7"/>
<evidence type="ECO:0000256" key="1">
    <source>
        <dbReference type="ARBA" id="ARBA00004123"/>
    </source>
</evidence>
<dbReference type="GO" id="GO:0071028">
    <property type="term" value="P:nuclear mRNA surveillance"/>
    <property type="evidence" value="ECO:0007669"/>
    <property type="project" value="TreeGrafter"/>
</dbReference>
<dbReference type="AlphaFoldDB" id="A0A2J6SMM7"/>
<keyword evidence="3" id="KW-0698">rRNA processing</keyword>